<dbReference type="RefSeq" id="WP_242870744.1">
    <property type="nucleotide sequence ID" value="NZ_FMWL01000001.1"/>
</dbReference>
<evidence type="ECO:0000313" key="5">
    <source>
        <dbReference type="Proteomes" id="UP000199208"/>
    </source>
</evidence>
<dbReference type="InterPro" id="IPR036291">
    <property type="entry name" value="NAD(P)-bd_dom_sf"/>
</dbReference>
<evidence type="ECO:0000259" key="3">
    <source>
        <dbReference type="Pfam" id="PF22725"/>
    </source>
</evidence>
<evidence type="ECO:0000256" key="1">
    <source>
        <dbReference type="ARBA" id="ARBA00023002"/>
    </source>
</evidence>
<dbReference type="GO" id="GO:0016491">
    <property type="term" value="F:oxidoreductase activity"/>
    <property type="evidence" value="ECO:0007669"/>
    <property type="project" value="UniProtKB-KW"/>
</dbReference>
<protein>
    <submittedName>
        <fullName evidence="4">Predicted dehydrogenase</fullName>
    </submittedName>
</protein>
<reference evidence="4 5" key="1">
    <citation type="submission" date="2016-10" db="EMBL/GenBank/DDBJ databases">
        <authorList>
            <person name="de Groot N.N."/>
        </authorList>
    </citation>
    <scope>NUCLEOTIDE SEQUENCE [LARGE SCALE GENOMIC DNA]</scope>
    <source>
        <strain evidence="4 5">DSM 2784</strain>
    </source>
</reference>
<dbReference type="AlphaFoldDB" id="A0A1G5RT95"/>
<dbReference type="EMBL" id="FMWL01000001">
    <property type="protein sequence ID" value="SCZ76529.1"/>
    <property type="molecule type" value="Genomic_DNA"/>
</dbReference>
<dbReference type="Pfam" id="PF22725">
    <property type="entry name" value="GFO_IDH_MocA_C3"/>
    <property type="match status" value="1"/>
</dbReference>
<dbReference type="Gene3D" id="3.40.50.720">
    <property type="entry name" value="NAD(P)-binding Rossmann-like Domain"/>
    <property type="match status" value="1"/>
</dbReference>
<dbReference type="STRING" id="1120920.SAMN03080599_00286"/>
<dbReference type="Pfam" id="PF01408">
    <property type="entry name" value="GFO_IDH_MocA"/>
    <property type="match status" value="1"/>
</dbReference>
<dbReference type="InterPro" id="IPR050463">
    <property type="entry name" value="Gfo/Idh/MocA_oxidrdct_glycsds"/>
</dbReference>
<name>A0A1G5RT95_9FIRM</name>
<gene>
    <name evidence="4" type="ORF">SAMN03080599_00286</name>
</gene>
<feature type="domain" description="GFO/IDH/MocA-like oxidoreductase" evidence="3">
    <location>
        <begin position="132"/>
        <end position="256"/>
    </location>
</feature>
<organism evidence="4 5">
    <name type="scientific">Acidaminobacter hydrogenoformans DSM 2784</name>
    <dbReference type="NCBI Taxonomy" id="1120920"/>
    <lineage>
        <taxon>Bacteria</taxon>
        <taxon>Bacillati</taxon>
        <taxon>Bacillota</taxon>
        <taxon>Clostridia</taxon>
        <taxon>Peptostreptococcales</taxon>
        <taxon>Acidaminobacteraceae</taxon>
        <taxon>Acidaminobacter</taxon>
    </lineage>
</organism>
<dbReference type="SUPFAM" id="SSF55347">
    <property type="entry name" value="Glyceraldehyde-3-phosphate dehydrogenase-like, C-terminal domain"/>
    <property type="match status" value="1"/>
</dbReference>
<keyword evidence="5" id="KW-1185">Reference proteome</keyword>
<dbReference type="Gene3D" id="3.30.360.10">
    <property type="entry name" value="Dihydrodipicolinate Reductase, domain 2"/>
    <property type="match status" value="1"/>
</dbReference>
<evidence type="ECO:0000259" key="2">
    <source>
        <dbReference type="Pfam" id="PF01408"/>
    </source>
</evidence>
<feature type="domain" description="Gfo/Idh/MocA-like oxidoreductase N-terminal" evidence="2">
    <location>
        <begin position="6"/>
        <end position="124"/>
    </location>
</feature>
<dbReference type="GO" id="GO:0000166">
    <property type="term" value="F:nucleotide binding"/>
    <property type="evidence" value="ECO:0007669"/>
    <property type="project" value="InterPro"/>
</dbReference>
<keyword evidence="1" id="KW-0560">Oxidoreductase</keyword>
<dbReference type="PANTHER" id="PTHR43818">
    <property type="entry name" value="BCDNA.GH03377"/>
    <property type="match status" value="1"/>
</dbReference>
<dbReference type="PANTHER" id="PTHR43818:SF11">
    <property type="entry name" value="BCDNA.GH03377"/>
    <property type="match status" value="1"/>
</dbReference>
<dbReference type="Proteomes" id="UP000199208">
    <property type="component" value="Unassembled WGS sequence"/>
</dbReference>
<dbReference type="InterPro" id="IPR000683">
    <property type="entry name" value="Gfo/Idh/MocA-like_OxRdtase_N"/>
</dbReference>
<dbReference type="SUPFAM" id="SSF51735">
    <property type="entry name" value="NAD(P)-binding Rossmann-fold domains"/>
    <property type="match status" value="1"/>
</dbReference>
<dbReference type="InterPro" id="IPR055170">
    <property type="entry name" value="GFO_IDH_MocA-like_dom"/>
</dbReference>
<sequence length="331" mass="37457">MKNICWGMIGHGSVTEVKSGPGLYKSEHSELKGIYGRDPEKAKDYAKRHDVKHVYASVDEMLKDPEIDAVYLPVPPKFHKDYALRCLEAGKIPYIEKPMAQTYEDCLEIMEKADEKGLPVYVAFYRRGMEKYIKIKELLENQTIGQVRCVEVRQLMPPEKTDFDRENLPWRLLPDIAGGGKFLDMGVHVLDILDFFFGTIVETNGIAENLGGLYDVEDTVSANFKFESGVIGNGLWCYVSDISEEYVRIIGDQGTMTFEGLGYGPVTIVNKDGEKQISFTPPEHVGMPYIQTIVNEMAGYEKSPANLKSAANVIKVTDQILNDYRKRYKQK</sequence>
<accession>A0A1G5RT95</accession>
<evidence type="ECO:0000313" key="4">
    <source>
        <dbReference type="EMBL" id="SCZ76529.1"/>
    </source>
</evidence>
<proteinExistence type="predicted"/>